<evidence type="ECO:0000256" key="5">
    <source>
        <dbReference type="ARBA" id="ARBA00022692"/>
    </source>
</evidence>
<accession>A0A9P8TLM8</accession>
<evidence type="ECO:0000313" key="11">
    <source>
        <dbReference type="Proteomes" id="UP000774326"/>
    </source>
</evidence>
<dbReference type="Pfam" id="PF06728">
    <property type="entry name" value="PIG-U"/>
    <property type="match status" value="1"/>
</dbReference>
<keyword evidence="11" id="KW-1185">Reference proteome</keyword>
<keyword evidence="8 9" id="KW-0472">Membrane</keyword>
<dbReference type="GO" id="GO:0006506">
    <property type="term" value="P:GPI anchor biosynthetic process"/>
    <property type="evidence" value="ECO:0007669"/>
    <property type="project" value="UniProtKB-KW"/>
</dbReference>
<name>A0A9P8TLM8_WICPI</name>
<evidence type="ECO:0000256" key="7">
    <source>
        <dbReference type="ARBA" id="ARBA00022989"/>
    </source>
</evidence>
<organism evidence="10 11">
    <name type="scientific">Wickerhamomyces pijperi</name>
    <name type="common">Yeast</name>
    <name type="synonym">Pichia pijperi</name>
    <dbReference type="NCBI Taxonomy" id="599730"/>
    <lineage>
        <taxon>Eukaryota</taxon>
        <taxon>Fungi</taxon>
        <taxon>Dikarya</taxon>
        <taxon>Ascomycota</taxon>
        <taxon>Saccharomycotina</taxon>
        <taxon>Saccharomycetes</taxon>
        <taxon>Phaffomycetales</taxon>
        <taxon>Wickerhamomycetaceae</taxon>
        <taxon>Wickerhamomyces</taxon>
    </lineage>
</organism>
<gene>
    <name evidence="10" type="ORF">WICPIJ_004883</name>
</gene>
<dbReference type="EMBL" id="JAEUBG010002687">
    <property type="protein sequence ID" value="KAH3684153.1"/>
    <property type="molecule type" value="Genomic_DNA"/>
</dbReference>
<evidence type="ECO:0000256" key="4">
    <source>
        <dbReference type="ARBA" id="ARBA00022502"/>
    </source>
</evidence>
<reference evidence="10" key="2">
    <citation type="submission" date="2021-01" db="EMBL/GenBank/DDBJ databases">
        <authorList>
            <person name="Schikora-Tamarit M.A."/>
        </authorList>
    </citation>
    <scope>NUCLEOTIDE SEQUENCE</scope>
    <source>
        <strain evidence="10">CBS2887</strain>
    </source>
</reference>
<feature type="transmembrane region" description="Helical" evidence="9">
    <location>
        <begin position="193"/>
        <end position="212"/>
    </location>
</feature>
<dbReference type="PANTHER" id="PTHR13121">
    <property type="entry name" value="GPI TRANSAMIDASE COMPONENT PIG-U"/>
    <property type="match status" value="1"/>
</dbReference>
<keyword evidence="7 9" id="KW-1133">Transmembrane helix</keyword>
<comment type="subcellular location">
    <subcellularLocation>
        <location evidence="1">Endoplasmic reticulum membrane</location>
        <topology evidence="1">Multi-pass membrane protein</topology>
    </subcellularLocation>
</comment>
<comment type="pathway">
    <text evidence="2">Glycolipid biosynthesis; glycosylphosphatidylinositol-anchor biosynthesis.</text>
</comment>
<evidence type="ECO:0000256" key="9">
    <source>
        <dbReference type="SAM" id="Phobius"/>
    </source>
</evidence>
<feature type="transmembrane region" description="Helical" evidence="9">
    <location>
        <begin position="117"/>
        <end position="137"/>
    </location>
</feature>
<feature type="transmembrane region" description="Helical" evidence="9">
    <location>
        <begin position="348"/>
        <end position="373"/>
    </location>
</feature>
<feature type="transmembrane region" description="Helical" evidence="9">
    <location>
        <begin position="157"/>
        <end position="181"/>
    </location>
</feature>
<evidence type="ECO:0000256" key="1">
    <source>
        <dbReference type="ARBA" id="ARBA00004477"/>
    </source>
</evidence>
<keyword evidence="4" id="KW-0337">GPI-anchor biosynthesis</keyword>
<feature type="transmembrane region" description="Helical" evidence="9">
    <location>
        <begin position="218"/>
        <end position="241"/>
    </location>
</feature>
<comment type="similarity">
    <text evidence="3">Belongs to the PIGU family.</text>
</comment>
<evidence type="ECO:0000256" key="8">
    <source>
        <dbReference type="ARBA" id="ARBA00023136"/>
    </source>
</evidence>
<feature type="transmembrane region" description="Helical" evidence="9">
    <location>
        <begin position="253"/>
        <end position="275"/>
    </location>
</feature>
<evidence type="ECO:0008006" key="12">
    <source>
        <dbReference type="Google" id="ProtNLM"/>
    </source>
</evidence>
<proteinExistence type="inferred from homology"/>
<sequence length="392" mass="45299">MHPIQLETVAIAATLFTRLAIPFLWPSVKTYLEDETVLFSTLITSHKSLEEGIFFYLNNFNIYDGGVVHTPPLLIYVIAEFFKDLQWLLWPLIDAIICYNIMSICKKFSRNTLQPWVIGLVYALNPIGVMENISKSWLAFHSLFVVLTFNSSLKQDWIATGLTLSLASYLNLQSIFLLIPLTKVSTLLNFTKIFLTFIMSSTALYFISYNIANKSNLFIYSTYIINLSFTKIAPNLGLWWYFFTEMFEFFIPFYNKVFLIYQVIFIIPTTLRLPYEFAFIVSVGLLKFGNSYAELSDLVLLSSLILTQSFIFPYLRIPFISILMLLMAIILAPIFYSLWINLGSGNSNFFYAITIVYNLGLANLITDFTWAVLEWEFKLDEKNKDVKKVGHF</sequence>
<evidence type="ECO:0000256" key="6">
    <source>
        <dbReference type="ARBA" id="ARBA00022824"/>
    </source>
</evidence>
<evidence type="ECO:0000256" key="3">
    <source>
        <dbReference type="ARBA" id="ARBA00010026"/>
    </source>
</evidence>
<dbReference type="AlphaFoldDB" id="A0A9P8TLM8"/>
<dbReference type="GO" id="GO:0016255">
    <property type="term" value="P:attachment of GPI anchor to protein"/>
    <property type="evidence" value="ECO:0007669"/>
    <property type="project" value="InterPro"/>
</dbReference>
<protein>
    <recommendedName>
        <fullName evidence="12">GPI transamidase component GAB1</fullName>
    </recommendedName>
</protein>
<dbReference type="PANTHER" id="PTHR13121:SF0">
    <property type="entry name" value="PHOSPHATIDYLINOSITOL GLYCAN ANCHOR BIOSYNTHESIS CLASS U PROTEIN"/>
    <property type="match status" value="1"/>
</dbReference>
<comment type="caution">
    <text evidence="10">The sequence shown here is derived from an EMBL/GenBank/DDBJ whole genome shotgun (WGS) entry which is preliminary data.</text>
</comment>
<dbReference type="Proteomes" id="UP000774326">
    <property type="component" value="Unassembled WGS sequence"/>
</dbReference>
<reference evidence="10" key="1">
    <citation type="journal article" date="2021" name="Open Biol.">
        <title>Shared evolutionary footprints suggest mitochondrial oxidative damage underlies multiple complex I losses in fungi.</title>
        <authorList>
            <person name="Schikora-Tamarit M.A."/>
            <person name="Marcet-Houben M."/>
            <person name="Nosek J."/>
            <person name="Gabaldon T."/>
        </authorList>
    </citation>
    <scope>NUCLEOTIDE SEQUENCE</scope>
    <source>
        <strain evidence="10">CBS2887</strain>
    </source>
</reference>
<dbReference type="GO" id="GO:0042765">
    <property type="term" value="C:GPI-anchor transamidase complex"/>
    <property type="evidence" value="ECO:0007669"/>
    <property type="project" value="InterPro"/>
</dbReference>
<feature type="transmembrane region" description="Helical" evidence="9">
    <location>
        <begin position="87"/>
        <end position="105"/>
    </location>
</feature>
<dbReference type="InterPro" id="IPR009600">
    <property type="entry name" value="PIG-U"/>
</dbReference>
<keyword evidence="5 9" id="KW-0812">Transmembrane</keyword>
<feature type="transmembrane region" description="Helical" evidence="9">
    <location>
        <begin position="322"/>
        <end position="342"/>
    </location>
</feature>
<evidence type="ECO:0000313" key="10">
    <source>
        <dbReference type="EMBL" id="KAH3684153.1"/>
    </source>
</evidence>
<evidence type="ECO:0000256" key="2">
    <source>
        <dbReference type="ARBA" id="ARBA00004687"/>
    </source>
</evidence>
<keyword evidence="6" id="KW-0256">Endoplasmic reticulum</keyword>
<dbReference type="OrthoDB" id="549017at2759"/>